<reference evidence="12" key="1">
    <citation type="submission" date="2025-08" db="UniProtKB">
        <authorList>
            <consortium name="RefSeq"/>
        </authorList>
    </citation>
    <scope>IDENTIFICATION</scope>
    <source>
        <tissue evidence="12">Whole Larva</tissue>
    </source>
</reference>
<dbReference type="GeneID" id="108557524"/>
<evidence type="ECO:0000256" key="9">
    <source>
        <dbReference type="ARBA" id="ARBA00023160"/>
    </source>
</evidence>
<keyword evidence="6 10" id="KW-1133">Transmembrane helix</keyword>
<evidence type="ECO:0000256" key="2">
    <source>
        <dbReference type="ARBA" id="ARBA00022516"/>
    </source>
</evidence>
<keyword evidence="9 10" id="KW-0275">Fatty acid biosynthesis</keyword>
<evidence type="ECO:0000256" key="5">
    <source>
        <dbReference type="ARBA" id="ARBA00022832"/>
    </source>
</evidence>
<feature type="transmembrane region" description="Helical" evidence="10">
    <location>
        <begin position="167"/>
        <end position="187"/>
    </location>
</feature>
<feature type="transmembrane region" description="Helical" evidence="10">
    <location>
        <begin position="207"/>
        <end position="225"/>
    </location>
</feature>
<keyword evidence="8 10" id="KW-0472">Membrane</keyword>
<sequence length="284" mass="33542">MDFLGQSIPPFFERYIGKPDARVSRWVLLNSPAYLVGIVTGYFLTLLTLNRLMKNRKPFDLRLVIIVYNALQTCFSAYICKEVFMSAYLADYSLSCTPVGKGSDELVDRMANTFWYFYLSKVFDLCNTVFFVLRKRQRQLSFLHLYHHSTMIFNWYIGSLYSPGGQAFFSVFCNALVHVIMYLYYLLSAMGPQMQKYLWWKRYLTQIQLIQFFVVILHLIVGMYNRCKAPFWLNCFTIGYLLTMVALFANFYKVAYKSKRGTLKRKRRKSRSYDFKAGGDFKYD</sequence>
<feature type="transmembrane region" description="Helical" evidence="10">
    <location>
        <begin position="115"/>
        <end position="133"/>
    </location>
</feature>
<keyword evidence="3 10" id="KW-0808">Transferase</keyword>
<comment type="subcellular location">
    <subcellularLocation>
        <location evidence="1">Membrane</location>
        <topology evidence="1">Multi-pass membrane protein</topology>
    </subcellularLocation>
</comment>
<feature type="transmembrane region" description="Helical" evidence="10">
    <location>
        <begin position="145"/>
        <end position="161"/>
    </location>
</feature>
<organism evidence="11 12">
    <name type="scientific">Nicrophorus vespilloides</name>
    <name type="common">Boreal carrion beetle</name>
    <dbReference type="NCBI Taxonomy" id="110193"/>
    <lineage>
        <taxon>Eukaryota</taxon>
        <taxon>Metazoa</taxon>
        <taxon>Ecdysozoa</taxon>
        <taxon>Arthropoda</taxon>
        <taxon>Hexapoda</taxon>
        <taxon>Insecta</taxon>
        <taxon>Pterygota</taxon>
        <taxon>Neoptera</taxon>
        <taxon>Endopterygota</taxon>
        <taxon>Coleoptera</taxon>
        <taxon>Polyphaga</taxon>
        <taxon>Staphyliniformia</taxon>
        <taxon>Silphidae</taxon>
        <taxon>Nicrophorinae</taxon>
        <taxon>Nicrophorus</taxon>
    </lineage>
</organism>
<keyword evidence="4 10" id="KW-0812">Transmembrane</keyword>
<dbReference type="Proteomes" id="UP000695000">
    <property type="component" value="Unplaced"/>
</dbReference>
<keyword evidence="11" id="KW-1185">Reference proteome</keyword>
<feature type="transmembrane region" description="Helical" evidence="10">
    <location>
        <begin position="32"/>
        <end position="49"/>
    </location>
</feature>
<keyword evidence="2 10" id="KW-0444">Lipid biosynthesis</keyword>
<keyword evidence="5 10" id="KW-0276">Fatty acid metabolism</keyword>
<evidence type="ECO:0000256" key="10">
    <source>
        <dbReference type="RuleBase" id="RU361115"/>
    </source>
</evidence>
<evidence type="ECO:0000256" key="1">
    <source>
        <dbReference type="ARBA" id="ARBA00004141"/>
    </source>
</evidence>
<comment type="similarity">
    <text evidence="10">Belongs to the ELO family.</text>
</comment>
<evidence type="ECO:0000313" key="12">
    <source>
        <dbReference type="RefSeq" id="XP_017769547.1"/>
    </source>
</evidence>
<evidence type="ECO:0000256" key="7">
    <source>
        <dbReference type="ARBA" id="ARBA00023098"/>
    </source>
</evidence>
<gene>
    <name evidence="12" type="primary">LOC108557524</name>
</gene>
<evidence type="ECO:0000256" key="3">
    <source>
        <dbReference type="ARBA" id="ARBA00022679"/>
    </source>
</evidence>
<comment type="catalytic activity">
    <reaction evidence="10">
        <text>a very-long-chain acyl-CoA + malonyl-CoA + H(+) = a very-long-chain 3-oxoacyl-CoA + CO2 + CoA</text>
        <dbReference type="Rhea" id="RHEA:32727"/>
        <dbReference type="ChEBI" id="CHEBI:15378"/>
        <dbReference type="ChEBI" id="CHEBI:16526"/>
        <dbReference type="ChEBI" id="CHEBI:57287"/>
        <dbReference type="ChEBI" id="CHEBI:57384"/>
        <dbReference type="ChEBI" id="CHEBI:90725"/>
        <dbReference type="ChEBI" id="CHEBI:90736"/>
        <dbReference type="EC" id="2.3.1.199"/>
    </reaction>
</comment>
<protein>
    <recommendedName>
        <fullName evidence="10">Elongation of very long chain fatty acids protein</fullName>
        <ecNumber evidence="10">2.3.1.199</ecNumber>
    </recommendedName>
    <alternativeName>
        <fullName evidence="10">Very-long-chain 3-oxoacyl-CoA synthase</fullName>
    </alternativeName>
</protein>
<dbReference type="PANTHER" id="PTHR11157">
    <property type="entry name" value="FATTY ACID ACYL TRANSFERASE-RELATED"/>
    <property type="match status" value="1"/>
</dbReference>
<name>A0ABM1M4P7_NICVS</name>
<evidence type="ECO:0000256" key="6">
    <source>
        <dbReference type="ARBA" id="ARBA00022989"/>
    </source>
</evidence>
<accession>A0ABM1M4P7</accession>
<dbReference type="Pfam" id="PF01151">
    <property type="entry name" value="ELO"/>
    <property type="match status" value="1"/>
</dbReference>
<keyword evidence="7 10" id="KW-0443">Lipid metabolism</keyword>
<evidence type="ECO:0000256" key="4">
    <source>
        <dbReference type="ARBA" id="ARBA00022692"/>
    </source>
</evidence>
<dbReference type="PANTHER" id="PTHR11157:SF126">
    <property type="entry name" value="ELONGATION OF VERY LONG CHAIN FATTY ACIDS PROTEIN"/>
    <property type="match status" value="1"/>
</dbReference>
<evidence type="ECO:0000313" key="11">
    <source>
        <dbReference type="Proteomes" id="UP000695000"/>
    </source>
</evidence>
<dbReference type="EC" id="2.3.1.199" evidence="10"/>
<proteinExistence type="inferred from homology"/>
<dbReference type="InterPro" id="IPR002076">
    <property type="entry name" value="ELO_fam"/>
</dbReference>
<feature type="transmembrane region" description="Helical" evidence="10">
    <location>
        <begin position="231"/>
        <end position="256"/>
    </location>
</feature>
<feature type="transmembrane region" description="Helical" evidence="10">
    <location>
        <begin position="61"/>
        <end position="79"/>
    </location>
</feature>
<evidence type="ECO:0000256" key="8">
    <source>
        <dbReference type="ARBA" id="ARBA00023136"/>
    </source>
</evidence>
<dbReference type="RefSeq" id="XP_017769547.1">
    <property type="nucleotide sequence ID" value="XM_017914058.1"/>
</dbReference>